<dbReference type="InterPro" id="IPR018634">
    <property type="entry name" value="ChrB_C"/>
</dbReference>
<comment type="caution">
    <text evidence="2">The sequence shown here is derived from an EMBL/GenBank/DDBJ whole genome shotgun (WGS) entry which is preliminary data.</text>
</comment>
<gene>
    <name evidence="2" type="ORF">E6K76_06925</name>
</gene>
<evidence type="ECO:0000313" key="2">
    <source>
        <dbReference type="EMBL" id="TMQ58749.1"/>
    </source>
</evidence>
<organism evidence="2 3">
    <name type="scientific">Eiseniibacteriota bacterium</name>
    <dbReference type="NCBI Taxonomy" id="2212470"/>
    <lineage>
        <taxon>Bacteria</taxon>
        <taxon>Candidatus Eiseniibacteriota</taxon>
    </lineage>
</organism>
<dbReference type="Proteomes" id="UP000316852">
    <property type="component" value="Unassembled WGS sequence"/>
</dbReference>
<dbReference type="AlphaFoldDB" id="A0A538T526"/>
<protein>
    <submittedName>
        <fullName evidence="2">Chromate resistance protein</fullName>
    </submittedName>
</protein>
<name>A0A538T526_UNCEI</name>
<dbReference type="EMBL" id="VBOW01000030">
    <property type="protein sequence ID" value="TMQ58749.1"/>
    <property type="molecule type" value="Genomic_DNA"/>
</dbReference>
<feature type="domain" description="ChrB C-terminal" evidence="1">
    <location>
        <begin position="3"/>
        <end position="139"/>
    </location>
</feature>
<evidence type="ECO:0000259" key="1">
    <source>
        <dbReference type="Pfam" id="PF09828"/>
    </source>
</evidence>
<accession>A0A538T526</accession>
<sequence>MKWITRENAKVDRVACPWLIRRFIDTAAEFLFVPANRVTAVARDEGAIPYDVPGVRFGHEEGRCSFESLLVHHGLTKDPALVALGRIVHAADIPEDDSVSPEGAGLRAIAHGFSLLHGADDQAKIKLESPLYDALYAWCGQRTRASQEARS</sequence>
<dbReference type="Pfam" id="PF09828">
    <property type="entry name" value="ChrB_C"/>
    <property type="match status" value="1"/>
</dbReference>
<proteinExistence type="predicted"/>
<reference evidence="2 3" key="1">
    <citation type="journal article" date="2019" name="Nat. Microbiol.">
        <title>Mediterranean grassland soil C-N compound turnover is dependent on rainfall and depth, and is mediated by genomically divergent microorganisms.</title>
        <authorList>
            <person name="Diamond S."/>
            <person name="Andeer P.F."/>
            <person name="Li Z."/>
            <person name="Crits-Christoph A."/>
            <person name="Burstein D."/>
            <person name="Anantharaman K."/>
            <person name="Lane K.R."/>
            <person name="Thomas B.C."/>
            <person name="Pan C."/>
            <person name="Northen T.R."/>
            <person name="Banfield J.F."/>
        </authorList>
    </citation>
    <scope>NUCLEOTIDE SEQUENCE [LARGE SCALE GENOMIC DNA]</scope>
    <source>
        <strain evidence="2">WS_6</strain>
    </source>
</reference>
<evidence type="ECO:0000313" key="3">
    <source>
        <dbReference type="Proteomes" id="UP000316852"/>
    </source>
</evidence>